<protein>
    <submittedName>
        <fullName evidence="6">Hydrogen dependent carbon dioxide reductase subunit HycB4</fullName>
        <ecNumber evidence="6">1.-.-.-</ecNumber>
    </submittedName>
</protein>
<keyword evidence="1 8" id="KW-0004">4Fe-4S</keyword>
<keyword evidence="7" id="KW-1185">Reference proteome</keyword>
<dbReference type="Pfam" id="PF12800">
    <property type="entry name" value="Fer4_4"/>
    <property type="match status" value="1"/>
</dbReference>
<dbReference type="PROSITE" id="PS51379">
    <property type="entry name" value="4FE4S_FER_2"/>
    <property type="match status" value="3"/>
</dbReference>
<keyword evidence="3 8" id="KW-0408">Iron</keyword>
<reference evidence="8" key="2">
    <citation type="journal article" date="2022" name="Nature">
        <title>Membrane-anchored HDCR nanowires drive hydrogen-powered CO&lt;sub&gt;2&lt;/sub&gt; fixation.</title>
        <authorList>
            <person name="Dietrich H.M."/>
            <person name="Righetto R.D."/>
            <person name="Kumar A."/>
            <person name="Wietrzynski W."/>
            <person name="Trischler R."/>
            <person name="Schuller S.K."/>
            <person name="Wagner J."/>
            <person name="Schwarz F.M."/>
            <person name="Engel B.D."/>
            <person name="Muller V."/>
            <person name="Schuller J.M."/>
        </authorList>
    </citation>
    <scope>STRUCTURE BY ELECTRON MICROSCOPY (3.40 ANGSTROMS) IN COMPLEX WITH [4FE-4S] CLUSTER</scope>
</reference>
<evidence type="ECO:0000256" key="1">
    <source>
        <dbReference type="ARBA" id="ARBA00022485"/>
    </source>
</evidence>
<evidence type="ECO:0000313" key="6">
    <source>
        <dbReference type="EMBL" id="AIS53141.1"/>
    </source>
</evidence>
<feature type="domain" description="4Fe-4S ferredoxin-type" evidence="5">
    <location>
        <begin position="156"/>
        <end position="190"/>
    </location>
</feature>
<dbReference type="GO" id="GO:0016491">
    <property type="term" value="F:oxidoreductase activity"/>
    <property type="evidence" value="ECO:0007669"/>
    <property type="project" value="UniProtKB-KW"/>
</dbReference>
<evidence type="ECO:0007829" key="8">
    <source>
        <dbReference type="PDB" id="7QV7"/>
    </source>
</evidence>
<dbReference type="EC" id="1.-.-.-" evidence="6"/>
<feature type="binding site" evidence="8">
    <location>
        <position position="165"/>
    </location>
    <ligand>
        <name>[4Fe-4S] cluster</name>
        <dbReference type="ChEBI" id="CHEBI:49883"/>
        <label>2</label>
    </ligand>
</feature>
<dbReference type="InterPro" id="IPR017896">
    <property type="entry name" value="4Fe4S_Fe-S-bd"/>
</dbReference>
<dbReference type="CDD" id="cd10554">
    <property type="entry name" value="HycB_like"/>
    <property type="match status" value="1"/>
</dbReference>
<evidence type="ECO:0000256" key="2">
    <source>
        <dbReference type="ARBA" id="ARBA00022723"/>
    </source>
</evidence>
<feature type="binding site" evidence="8">
    <location>
        <position position="44"/>
    </location>
    <ligand>
        <name>[4Fe-4S] cluster</name>
        <dbReference type="ChEBI" id="CHEBI:49883"/>
        <label>2</label>
    </ligand>
</feature>
<dbReference type="GO" id="GO:0046872">
    <property type="term" value="F:metal ion binding"/>
    <property type="evidence" value="ECO:0007669"/>
    <property type="project" value="UniProtKB-KW"/>
</dbReference>
<keyword evidence="6" id="KW-0560">Oxidoreductase</keyword>
<dbReference type="PDB" id="7QV7">
    <property type="method" value="EM"/>
    <property type="resolution" value="3.40 A"/>
    <property type="chains" value="B/C/J/N/P/X=1-210"/>
</dbReference>
<feature type="binding site" evidence="8">
    <location>
        <position position="40"/>
    </location>
    <ligand>
        <name>[4Fe-4S] cluster</name>
        <dbReference type="ChEBI" id="CHEBI:49883"/>
        <label>1</label>
    </ligand>
</feature>
<feature type="binding site" evidence="8">
    <location>
        <position position="48"/>
    </location>
    <ligand>
        <name>[4Fe-4S] cluster</name>
        <dbReference type="ChEBI" id="CHEBI:49883"/>
        <label>2</label>
    </ligand>
</feature>
<evidence type="ECO:0000256" key="3">
    <source>
        <dbReference type="ARBA" id="ARBA00023004"/>
    </source>
</evidence>
<keyword evidence="8" id="KW-0002">3D-structure</keyword>
<dbReference type="eggNOG" id="COG1142">
    <property type="taxonomic scope" value="Bacteria"/>
</dbReference>
<dbReference type="Gene3D" id="3.30.70.20">
    <property type="match status" value="2"/>
</dbReference>
<dbReference type="Pfam" id="PF13247">
    <property type="entry name" value="Fer4_11"/>
    <property type="match status" value="1"/>
</dbReference>
<proteinExistence type="evidence at protein level"/>
<sequence>MYQKVNCYSILFLKGVDKMKTQLNPFVVANPAKCIGCKACEVACFAVHNRNNHVGATVGTVSIPVIPRLHLIKTEHGTMPIQCRHCEDAPCANVCTVGAIKREGNAIVVDEKLCIGCKSCLLACPFGAIELLPQYEDGREVFQINLKEESESGLVQEPRIIAYKCDLCNDLGEPACVKACPENALTLVMPTEMKKARNKEAALSFLRVVR</sequence>
<organism evidence="6 7">
    <name type="scientific">Thermoanaerobacter kivui</name>
    <name type="common">Acetogenium kivui</name>
    <dbReference type="NCBI Taxonomy" id="2325"/>
    <lineage>
        <taxon>Bacteria</taxon>
        <taxon>Bacillati</taxon>
        <taxon>Bacillota</taxon>
        <taxon>Clostridia</taxon>
        <taxon>Thermoanaerobacterales</taxon>
        <taxon>Thermoanaerobacteraceae</taxon>
        <taxon>Thermoanaerobacter</taxon>
    </lineage>
</organism>
<dbReference type="SUPFAM" id="SSF54862">
    <property type="entry name" value="4Fe-4S ferredoxins"/>
    <property type="match status" value="1"/>
</dbReference>
<gene>
    <name evidence="6" type="primary">hycB4</name>
    <name evidence="6" type="ORF">TKV_c19970</name>
</gene>
<dbReference type="InterPro" id="IPR050294">
    <property type="entry name" value="RnfB_subfamily"/>
</dbReference>
<reference evidence="7" key="1">
    <citation type="journal article" date="2015" name="Genome Announc.">
        <title>Whole-Genome Sequences of 80 Environmental and Clinical Isolates of Burkholderia pseudomallei.</title>
        <authorList>
            <person name="Johnson S.L."/>
            <person name="Baker A.L."/>
            <person name="Chain P.S."/>
            <person name="Currie B.J."/>
            <person name="Daligault H.E."/>
            <person name="Davenport K.W."/>
            <person name="Davis C.B."/>
            <person name="Inglis T.J."/>
            <person name="Kaestli M."/>
            <person name="Koren S."/>
            <person name="Mayo M."/>
            <person name="Merritt A.J."/>
            <person name="Price E.P."/>
            <person name="Sarovich D.S."/>
            <person name="Warner J."/>
            <person name="Rosovitz M.J."/>
        </authorList>
    </citation>
    <scope>NUCLEOTIDE SEQUENCE [LARGE SCALE GENOMIC DNA]</scope>
    <source>
        <strain evidence="7">DSM 2030</strain>
    </source>
</reference>
<feature type="binding site" evidence="8">
    <location>
        <position position="37"/>
    </location>
    <ligand>
        <name>[4Fe-4S] cluster</name>
        <dbReference type="ChEBI" id="CHEBI:49883"/>
        <label>1</label>
    </ligand>
</feature>
<feature type="binding site" evidence="8">
    <location>
        <position position="124"/>
    </location>
    <ligand>
        <name>[4Fe-4S] cluster</name>
        <dbReference type="ChEBI" id="CHEBI:49883"/>
        <label>3</label>
    </ligand>
</feature>
<dbReference type="Proteomes" id="UP000029669">
    <property type="component" value="Chromosome"/>
</dbReference>
<dbReference type="PROSITE" id="PS00198">
    <property type="entry name" value="4FE4S_FER_1"/>
    <property type="match status" value="1"/>
</dbReference>
<feature type="binding site" evidence="8">
    <location>
        <position position="180"/>
    </location>
    <ligand>
        <name>[4Fe-4S] cluster</name>
        <dbReference type="ChEBI" id="CHEBI:49883"/>
        <label>1</label>
    </ligand>
</feature>
<feature type="binding site" evidence="8">
    <location>
        <position position="91"/>
    </location>
    <ligand>
        <name>[4Fe-4S] cluster</name>
        <dbReference type="ChEBI" id="CHEBI:49883"/>
        <label>3</label>
    </ligand>
</feature>
<feature type="binding site" evidence="8">
    <location>
        <position position="176"/>
    </location>
    <ligand>
        <name>[4Fe-4S] cluster</name>
        <dbReference type="ChEBI" id="CHEBI:49883"/>
        <label>2</label>
    </ligand>
</feature>
<feature type="domain" description="4Fe-4S ferredoxin-type" evidence="5">
    <location>
        <begin position="105"/>
        <end position="134"/>
    </location>
</feature>
<feature type="domain" description="4Fe-4S ferredoxin-type" evidence="5">
    <location>
        <begin position="25"/>
        <end position="44"/>
    </location>
</feature>
<keyword evidence="4 8" id="KW-0411">Iron-sulfur</keyword>
<evidence type="ECO:0000259" key="5">
    <source>
        <dbReference type="PROSITE" id="PS51379"/>
    </source>
</evidence>
<name>A0A097ATK6_THEKI</name>
<feature type="binding site" evidence="8">
    <location>
        <position position="114"/>
    </location>
    <ligand>
        <name>[4Fe-4S] cluster</name>
        <dbReference type="ChEBI" id="CHEBI:49883"/>
        <label>4</label>
    </ligand>
</feature>
<evidence type="ECO:0000313" key="7">
    <source>
        <dbReference type="Proteomes" id="UP000029669"/>
    </source>
</evidence>
<dbReference type="GO" id="GO:0051539">
    <property type="term" value="F:4 iron, 4 sulfur cluster binding"/>
    <property type="evidence" value="ECO:0007669"/>
    <property type="project" value="UniProtKB-KW"/>
</dbReference>
<dbReference type="PANTHER" id="PTHR42859:SF16">
    <property type="entry name" value="FORMATE HYDROGENLYASE SUBUNIT 2-RELATED"/>
    <property type="match status" value="1"/>
</dbReference>
<feature type="binding site" evidence="8">
    <location>
        <position position="34"/>
    </location>
    <ligand>
        <name>[4Fe-4S] cluster</name>
        <dbReference type="ChEBI" id="CHEBI:49883"/>
        <label>1</label>
    </ligand>
</feature>
<accession>A0A097ATK6</accession>
<dbReference type="HOGENOM" id="CLU_043374_3_0_9"/>
<dbReference type="AlphaFoldDB" id="A0A097ATK6"/>
<keyword evidence="2 8" id="KW-0479">Metal-binding</keyword>
<dbReference type="KEGG" id="tki:TKV_c19970"/>
<feature type="binding site" evidence="8">
    <location>
        <position position="120"/>
    </location>
    <ligand>
        <name>[4Fe-4S] cluster</name>
        <dbReference type="ChEBI" id="CHEBI:49883"/>
        <label>4</label>
    </ligand>
</feature>
<dbReference type="SMR" id="A0A097ATK6"/>
<feature type="binding site" evidence="8">
    <location>
        <position position="182"/>
    </location>
    <ligand>
        <name>[4Fe-4S] cluster</name>
        <dbReference type="ChEBI" id="CHEBI:49883"/>
        <label>1</label>
    </ligand>
</feature>
<dbReference type="EMBL" id="CP009170">
    <property type="protein sequence ID" value="AIS53141.1"/>
    <property type="molecule type" value="Genomic_DNA"/>
</dbReference>
<feature type="binding site" evidence="8">
    <location>
        <position position="86"/>
    </location>
    <ligand>
        <name>[4Fe-4S] cluster</name>
        <dbReference type="ChEBI" id="CHEBI:49883"/>
        <label>3</label>
    </ligand>
</feature>
<dbReference type="InterPro" id="IPR017900">
    <property type="entry name" value="4Fe4S_Fe_S_CS"/>
</dbReference>
<feature type="binding site" evidence="8">
    <location>
        <position position="95"/>
    </location>
    <ligand>
        <name>[4Fe-4S] cluster</name>
        <dbReference type="ChEBI" id="CHEBI:49883"/>
        <label>4</label>
    </ligand>
</feature>
<dbReference type="STRING" id="2325.TKV_c19970"/>
<dbReference type="PANTHER" id="PTHR42859">
    <property type="entry name" value="OXIDOREDUCTASE"/>
    <property type="match status" value="1"/>
</dbReference>
<feature type="binding site" evidence="8">
    <location>
        <position position="168"/>
    </location>
    <ligand>
        <name>[4Fe-4S] cluster</name>
        <dbReference type="ChEBI" id="CHEBI:49883"/>
        <label>2</label>
    </ligand>
</feature>
<dbReference type="EMDB" id="EMD-14169"/>
<feature type="binding site" evidence="8">
    <location>
        <position position="117"/>
    </location>
    <ligand>
        <name>[4Fe-4S] cluster</name>
        <dbReference type="ChEBI" id="CHEBI:49883"/>
        <label>4</label>
    </ligand>
</feature>
<evidence type="ECO:0000256" key="4">
    <source>
        <dbReference type="ARBA" id="ARBA00023014"/>
    </source>
</evidence>
<feature type="binding site" evidence="8">
    <location>
        <position position="83"/>
    </location>
    <ligand>
        <name>[4Fe-4S] cluster</name>
        <dbReference type="ChEBI" id="CHEBI:49883"/>
        <label>3</label>
    </ligand>
</feature>